<dbReference type="AlphaFoldDB" id="A0A502HFL5"/>
<dbReference type="PANTHER" id="PTHR43133:SF46">
    <property type="entry name" value="RNA POLYMERASE SIGMA-70 FACTOR ECF SUBFAMILY"/>
    <property type="match status" value="1"/>
</dbReference>
<evidence type="ECO:0000256" key="2">
    <source>
        <dbReference type="ARBA" id="ARBA00023015"/>
    </source>
</evidence>
<evidence type="ECO:0000256" key="3">
    <source>
        <dbReference type="ARBA" id="ARBA00023082"/>
    </source>
</evidence>
<dbReference type="OrthoDB" id="679904at2"/>
<dbReference type="RefSeq" id="WP_140465174.1">
    <property type="nucleotide sequence ID" value="NZ_RCYZ01000001.1"/>
</dbReference>
<sequence length="169" mass="19479">MVYDRYWRRTCAATYARLGDQVVCEDIVQDIFLTLWTERTRLQIAAFPGHLAAAVRYQAARYQRAADASPLRYADALDTLSTDAAHNHGEYHLLYRDLKGHVAAALGQLPPRCREIFLLSRLQHFSNDEIAQRLYISRRSVETRLTTALHHLRLTLKLVGMVWLLVHHA</sequence>
<evidence type="ECO:0000313" key="7">
    <source>
        <dbReference type="Proteomes" id="UP000317646"/>
    </source>
</evidence>
<dbReference type="CDD" id="cd06171">
    <property type="entry name" value="Sigma70_r4"/>
    <property type="match status" value="1"/>
</dbReference>
<evidence type="ECO:0000256" key="1">
    <source>
        <dbReference type="ARBA" id="ARBA00010641"/>
    </source>
</evidence>
<dbReference type="InterPro" id="IPR013325">
    <property type="entry name" value="RNA_pol_sigma_r2"/>
</dbReference>
<dbReference type="Gene3D" id="1.10.10.10">
    <property type="entry name" value="Winged helix-like DNA-binding domain superfamily/Winged helix DNA-binding domain"/>
    <property type="match status" value="1"/>
</dbReference>
<dbReference type="GO" id="GO:0003677">
    <property type="term" value="F:DNA binding"/>
    <property type="evidence" value="ECO:0007669"/>
    <property type="project" value="InterPro"/>
</dbReference>
<keyword evidence="4" id="KW-0804">Transcription</keyword>
<dbReference type="EMBL" id="RCYZ01000001">
    <property type="protein sequence ID" value="TPG72393.1"/>
    <property type="molecule type" value="Genomic_DNA"/>
</dbReference>
<comment type="caution">
    <text evidence="6">The sequence shown here is derived from an EMBL/GenBank/DDBJ whole genome shotgun (WGS) entry which is preliminary data.</text>
</comment>
<proteinExistence type="inferred from homology"/>
<dbReference type="InterPro" id="IPR036388">
    <property type="entry name" value="WH-like_DNA-bd_sf"/>
</dbReference>
<dbReference type="Gene3D" id="1.10.1740.10">
    <property type="match status" value="1"/>
</dbReference>
<feature type="domain" description="RNA polymerase sigma factor 70 region 4 type 2" evidence="5">
    <location>
        <begin position="103"/>
        <end position="152"/>
    </location>
</feature>
<dbReference type="GO" id="GO:0006352">
    <property type="term" value="P:DNA-templated transcription initiation"/>
    <property type="evidence" value="ECO:0007669"/>
    <property type="project" value="InterPro"/>
</dbReference>
<evidence type="ECO:0000313" key="6">
    <source>
        <dbReference type="EMBL" id="TPG72393.1"/>
    </source>
</evidence>
<dbReference type="Proteomes" id="UP000317646">
    <property type="component" value="Unassembled WGS sequence"/>
</dbReference>
<evidence type="ECO:0000259" key="5">
    <source>
        <dbReference type="Pfam" id="PF08281"/>
    </source>
</evidence>
<dbReference type="InterPro" id="IPR013249">
    <property type="entry name" value="RNA_pol_sigma70_r4_t2"/>
</dbReference>
<keyword evidence="3" id="KW-0731">Sigma factor</keyword>
<protein>
    <submittedName>
        <fullName evidence="6">Sigma-70 family RNA polymerase sigma factor</fullName>
    </submittedName>
</protein>
<evidence type="ECO:0000256" key="4">
    <source>
        <dbReference type="ARBA" id="ARBA00023163"/>
    </source>
</evidence>
<keyword evidence="2" id="KW-0805">Transcription regulation</keyword>
<dbReference type="InterPro" id="IPR039425">
    <property type="entry name" value="RNA_pol_sigma-70-like"/>
</dbReference>
<organism evidence="6 7">
    <name type="scientific">Hymenobacter nivis</name>
    <dbReference type="NCBI Taxonomy" id="1850093"/>
    <lineage>
        <taxon>Bacteria</taxon>
        <taxon>Pseudomonadati</taxon>
        <taxon>Bacteroidota</taxon>
        <taxon>Cytophagia</taxon>
        <taxon>Cytophagales</taxon>
        <taxon>Hymenobacteraceae</taxon>
        <taxon>Hymenobacter</taxon>
    </lineage>
</organism>
<keyword evidence="7" id="KW-1185">Reference proteome</keyword>
<dbReference type="NCBIfam" id="TIGR02937">
    <property type="entry name" value="sigma70-ECF"/>
    <property type="match status" value="1"/>
</dbReference>
<dbReference type="InterPro" id="IPR014284">
    <property type="entry name" value="RNA_pol_sigma-70_dom"/>
</dbReference>
<dbReference type="GO" id="GO:0016987">
    <property type="term" value="F:sigma factor activity"/>
    <property type="evidence" value="ECO:0007669"/>
    <property type="project" value="UniProtKB-KW"/>
</dbReference>
<name>A0A502HFL5_9BACT</name>
<dbReference type="InterPro" id="IPR013324">
    <property type="entry name" value="RNA_pol_sigma_r3/r4-like"/>
</dbReference>
<reference evidence="6 7" key="1">
    <citation type="journal article" date="2019" name="Environ. Microbiol.">
        <title>Species interactions and distinct microbial communities in high Arctic permafrost affected cryosols are associated with the CH4 and CO2 gas fluxes.</title>
        <authorList>
            <person name="Altshuler I."/>
            <person name="Hamel J."/>
            <person name="Turney S."/>
            <person name="Magnuson E."/>
            <person name="Levesque R."/>
            <person name="Greer C."/>
            <person name="Whyte L.G."/>
        </authorList>
    </citation>
    <scope>NUCLEOTIDE SEQUENCE [LARGE SCALE GENOMIC DNA]</scope>
    <source>
        <strain evidence="6 7">S9.2P</strain>
    </source>
</reference>
<dbReference type="PANTHER" id="PTHR43133">
    <property type="entry name" value="RNA POLYMERASE ECF-TYPE SIGMA FACTO"/>
    <property type="match status" value="1"/>
</dbReference>
<dbReference type="SUPFAM" id="SSF88946">
    <property type="entry name" value="Sigma2 domain of RNA polymerase sigma factors"/>
    <property type="match status" value="1"/>
</dbReference>
<gene>
    <name evidence="6" type="ORF">EAH73_03965</name>
</gene>
<accession>A0A502HFL5</accession>
<dbReference type="Pfam" id="PF08281">
    <property type="entry name" value="Sigma70_r4_2"/>
    <property type="match status" value="1"/>
</dbReference>
<comment type="similarity">
    <text evidence="1">Belongs to the sigma-70 factor family. ECF subfamily.</text>
</comment>
<dbReference type="SUPFAM" id="SSF88659">
    <property type="entry name" value="Sigma3 and sigma4 domains of RNA polymerase sigma factors"/>
    <property type="match status" value="1"/>
</dbReference>